<dbReference type="GO" id="GO:0004850">
    <property type="term" value="F:uridine phosphorylase activity"/>
    <property type="evidence" value="ECO:0007669"/>
    <property type="project" value="UniProtKB-EC"/>
</dbReference>
<evidence type="ECO:0000313" key="6">
    <source>
        <dbReference type="Proteomes" id="UP000823895"/>
    </source>
</evidence>
<name>A0A9D2P536_9FIRM</name>
<dbReference type="EC" id="2.4.2.3" evidence="1"/>
<dbReference type="SUPFAM" id="SSF53167">
    <property type="entry name" value="Purine and uridine phosphorylases"/>
    <property type="match status" value="1"/>
</dbReference>
<proteinExistence type="predicted"/>
<dbReference type="AlphaFoldDB" id="A0A9D2P536"/>
<dbReference type="Gene3D" id="3.40.50.1580">
    <property type="entry name" value="Nucleoside phosphorylase domain"/>
    <property type="match status" value="1"/>
</dbReference>
<dbReference type="InterPro" id="IPR035994">
    <property type="entry name" value="Nucleoside_phosphorylase_sf"/>
</dbReference>
<dbReference type="PANTHER" id="PTHR43691:SF11">
    <property type="entry name" value="FI09636P-RELATED"/>
    <property type="match status" value="1"/>
</dbReference>
<dbReference type="PANTHER" id="PTHR43691">
    <property type="entry name" value="URIDINE PHOSPHORYLASE"/>
    <property type="match status" value="1"/>
</dbReference>
<dbReference type="GO" id="GO:0006152">
    <property type="term" value="P:purine nucleoside catabolic process"/>
    <property type="evidence" value="ECO:0007669"/>
    <property type="project" value="TreeGrafter"/>
</dbReference>
<evidence type="ECO:0000313" key="5">
    <source>
        <dbReference type="EMBL" id="HJC43642.1"/>
    </source>
</evidence>
<comment type="caution">
    <text evidence="5">The sequence shown here is derived from an EMBL/GenBank/DDBJ whole genome shotgun (WGS) entry which is preliminary data.</text>
</comment>
<dbReference type="Proteomes" id="UP000823895">
    <property type="component" value="Unassembled WGS sequence"/>
</dbReference>
<reference evidence="5" key="1">
    <citation type="journal article" date="2021" name="PeerJ">
        <title>Extensive microbial diversity within the chicken gut microbiome revealed by metagenomics and culture.</title>
        <authorList>
            <person name="Gilroy R."/>
            <person name="Ravi A."/>
            <person name="Getino M."/>
            <person name="Pursley I."/>
            <person name="Horton D.L."/>
            <person name="Alikhan N.F."/>
            <person name="Baker D."/>
            <person name="Gharbi K."/>
            <person name="Hall N."/>
            <person name="Watson M."/>
            <person name="Adriaenssens E.M."/>
            <person name="Foster-Nyarko E."/>
            <person name="Jarju S."/>
            <person name="Secka A."/>
            <person name="Antonio M."/>
            <person name="Oren A."/>
            <person name="Chaudhuri R.R."/>
            <person name="La Ragione R."/>
            <person name="Hildebrand F."/>
            <person name="Pallen M.J."/>
        </authorList>
    </citation>
    <scope>NUCLEOTIDE SEQUENCE</scope>
    <source>
        <strain evidence="5">CHK165-2605</strain>
    </source>
</reference>
<accession>A0A9D2P536</accession>
<gene>
    <name evidence="5" type="ORF">H9756_08200</name>
</gene>
<sequence>MAVETIFQRSDISAPALINPSDTTEKIKGFPKICVSTFSDNIIRKYASLKHVEQIAELYTANGTMPVYKIRYKDTDIAFFQSRVGAPACVVGFEEVVAMGAERFVLFGSCGVLDDEKAKGKIIVPVSAVRDEGTSYHYAAPSPEIEADERCVNVLENVLQDLGCPYVKGKTWTTDGIYRETLPMIRERKEQECLAVEMECASMLAVSQYRKIPFIQFLYGADNLGDDTWEIRDLMQYGMNGAEKYMALAFECGLALM</sequence>
<dbReference type="EMBL" id="DWWI01000175">
    <property type="protein sequence ID" value="HJC43642.1"/>
    <property type="molecule type" value="Genomic_DNA"/>
</dbReference>
<protein>
    <recommendedName>
        <fullName evidence="2">Uridine phosphorylase</fullName>
        <ecNumber evidence="1">2.4.2.3</ecNumber>
    </recommendedName>
</protein>
<dbReference type="GO" id="GO:0005829">
    <property type="term" value="C:cytosol"/>
    <property type="evidence" value="ECO:0007669"/>
    <property type="project" value="TreeGrafter"/>
</dbReference>
<evidence type="ECO:0000256" key="3">
    <source>
        <dbReference type="ARBA" id="ARBA00048447"/>
    </source>
</evidence>
<organism evidence="5 6">
    <name type="scientific">Candidatus Mediterraneibacter gallistercoris</name>
    <dbReference type="NCBI Taxonomy" id="2838671"/>
    <lineage>
        <taxon>Bacteria</taxon>
        <taxon>Bacillati</taxon>
        <taxon>Bacillota</taxon>
        <taxon>Clostridia</taxon>
        <taxon>Lachnospirales</taxon>
        <taxon>Lachnospiraceae</taxon>
        <taxon>Mediterraneibacter</taxon>
    </lineage>
</organism>
<reference evidence="5" key="2">
    <citation type="submission" date="2021-04" db="EMBL/GenBank/DDBJ databases">
        <authorList>
            <person name="Gilroy R."/>
        </authorList>
    </citation>
    <scope>NUCLEOTIDE SEQUENCE</scope>
    <source>
        <strain evidence="5">CHK165-2605</strain>
    </source>
</reference>
<dbReference type="CDD" id="cd09007">
    <property type="entry name" value="NP-I_spr0068"/>
    <property type="match status" value="1"/>
</dbReference>
<evidence type="ECO:0000256" key="1">
    <source>
        <dbReference type="ARBA" id="ARBA00011888"/>
    </source>
</evidence>
<feature type="domain" description="Nucleoside phosphorylase" evidence="4">
    <location>
        <begin position="57"/>
        <end position="234"/>
    </location>
</feature>
<dbReference type="Pfam" id="PF01048">
    <property type="entry name" value="PNP_UDP_1"/>
    <property type="match status" value="1"/>
</dbReference>
<evidence type="ECO:0000259" key="4">
    <source>
        <dbReference type="Pfam" id="PF01048"/>
    </source>
</evidence>
<dbReference type="InterPro" id="IPR000845">
    <property type="entry name" value="Nucleoside_phosphorylase_d"/>
</dbReference>
<evidence type="ECO:0000256" key="2">
    <source>
        <dbReference type="ARBA" id="ARBA00021980"/>
    </source>
</evidence>
<dbReference type="GO" id="GO:0004731">
    <property type="term" value="F:purine-nucleoside phosphorylase activity"/>
    <property type="evidence" value="ECO:0007669"/>
    <property type="project" value="TreeGrafter"/>
</dbReference>
<comment type="catalytic activity">
    <reaction evidence="3">
        <text>uridine + phosphate = alpha-D-ribose 1-phosphate + uracil</text>
        <dbReference type="Rhea" id="RHEA:24388"/>
        <dbReference type="ChEBI" id="CHEBI:16704"/>
        <dbReference type="ChEBI" id="CHEBI:17568"/>
        <dbReference type="ChEBI" id="CHEBI:43474"/>
        <dbReference type="ChEBI" id="CHEBI:57720"/>
        <dbReference type="EC" id="2.4.2.3"/>
    </reaction>
</comment>